<evidence type="ECO:0000256" key="1">
    <source>
        <dbReference type="SAM" id="Phobius"/>
    </source>
</evidence>
<evidence type="ECO:0000259" key="2">
    <source>
        <dbReference type="PROSITE" id="PS51704"/>
    </source>
</evidence>
<dbReference type="Gene3D" id="3.20.20.190">
    <property type="entry name" value="Phosphatidylinositol (PI) phosphodiesterase"/>
    <property type="match status" value="1"/>
</dbReference>
<dbReference type="GO" id="GO:0008081">
    <property type="term" value="F:phosphoric diester hydrolase activity"/>
    <property type="evidence" value="ECO:0007669"/>
    <property type="project" value="InterPro"/>
</dbReference>
<dbReference type="PROSITE" id="PS51704">
    <property type="entry name" value="GP_PDE"/>
    <property type="match status" value="1"/>
</dbReference>
<dbReference type="PANTHER" id="PTHR46211">
    <property type="entry name" value="GLYCEROPHOSPHORYL DIESTER PHOSPHODIESTERASE"/>
    <property type="match status" value="1"/>
</dbReference>
<gene>
    <name evidence="3" type="ORF">SAMN06265380_102105</name>
</gene>
<proteinExistence type="predicted"/>
<reference evidence="3 4" key="1">
    <citation type="submission" date="2017-05" db="EMBL/GenBank/DDBJ databases">
        <authorList>
            <person name="Varghese N."/>
            <person name="Submissions S."/>
        </authorList>
    </citation>
    <scope>NUCLEOTIDE SEQUENCE [LARGE SCALE GENOMIC DNA]</scope>
    <source>
        <strain evidence="3 4">DSM 28009</strain>
    </source>
</reference>
<dbReference type="GO" id="GO:0006629">
    <property type="term" value="P:lipid metabolic process"/>
    <property type="evidence" value="ECO:0007669"/>
    <property type="project" value="InterPro"/>
</dbReference>
<feature type="domain" description="GP-PDE" evidence="2">
    <location>
        <begin position="357"/>
        <end position="587"/>
    </location>
</feature>
<dbReference type="Pfam" id="PF03009">
    <property type="entry name" value="GDPD"/>
    <property type="match status" value="1"/>
</dbReference>
<keyword evidence="1" id="KW-1133">Transmembrane helix</keyword>
<organism evidence="3 4">
    <name type="scientific">Ruegeria faecimaris</name>
    <dbReference type="NCBI Taxonomy" id="686389"/>
    <lineage>
        <taxon>Bacteria</taxon>
        <taxon>Pseudomonadati</taxon>
        <taxon>Pseudomonadota</taxon>
        <taxon>Alphaproteobacteria</taxon>
        <taxon>Rhodobacterales</taxon>
        <taxon>Roseobacteraceae</taxon>
        <taxon>Ruegeria</taxon>
    </lineage>
</organism>
<feature type="transmembrane region" description="Helical" evidence="1">
    <location>
        <begin position="35"/>
        <end position="58"/>
    </location>
</feature>
<dbReference type="InterPro" id="IPR030395">
    <property type="entry name" value="GP_PDE_dom"/>
</dbReference>
<feature type="transmembrane region" description="Helical" evidence="1">
    <location>
        <begin position="235"/>
        <end position="262"/>
    </location>
</feature>
<evidence type="ECO:0000313" key="4">
    <source>
        <dbReference type="Proteomes" id="UP000319555"/>
    </source>
</evidence>
<dbReference type="SUPFAM" id="SSF51695">
    <property type="entry name" value="PLC-like phosphodiesterases"/>
    <property type="match status" value="1"/>
</dbReference>
<dbReference type="RefSeq" id="WP_246097180.1">
    <property type="nucleotide sequence ID" value="NZ_FXTE01000002.1"/>
</dbReference>
<dbReference type="InterPro" id="IPR017946">
    <property type="entry name" value="PLC-like_Pdiesterase_TIM-brl"/>
</dbReference>
<protein>
    <submittedName>
        <fullName evidence="3">Glycerophosphoryl diester phosphodiesterase</fullName>
    </submittedName>
</protein>
<name>A0A521C2L7_9RHOB</name>
<sequence length="621" mass="66971">MNQSFGGRNVATFSAVTKAYKGAWARRRVFVPIYVVVRLLLIALIAPGVAIAVNLAVSLSSQTALTDQDIAAFILSPLGFAVAIAMLSLFLLAEIFVFSVMAGSLRMGESDPWRAGSAAIKLILSRLPALFGFAARLVLRIILLILPFAAIAALIAWWTLTEYDINYYLTFHPPSFWIAVALIGVVVLVMAWVLIRKLSAWALGLHLVLFENLPPADAFQVSADRMEGKRGRLKIALVFWLGLRAVLAALIAWGAGSLFALVPLQGAEHLRLALVYSLLVAGLWSLAGLVLAATALGALAVLLDGFFEIRTSEPPHPAPGNLRIGLLSAVGIAAVAVLVGLWFGQSLLERVQAPDRAEVIGHRGAAALRPENTMASVLKAIEDGADWVEIDVQETADDEIIVAHDSDFMKLAGVNLKVWDATMEDVAEIDIGSWYDPEYADERTPTLRDVLAAAKDRAKVIIELKYYGHDVDLENRVAALVEEFGMQDDIATMSLKYPAVQKMKALRPDWRAGVLAATAVGDLSGLEGDFVAVNAAMATPGLVRSVQAAGKDIYVWTVNDPLQMSAMASMGVDGLITDRPAMAKEVLRIRAEMGPAERLMLWLATVLGMAVDTDAMRDESP</sequence>
<accession>A0A521C2L7</accession>
<dbReference type="Proteomes" id="UP000319555">
    <property type="component" value="Unassembled WGS sequence"/>
</dbReference>
<evidence type="ECO:0000313" key="3">
    <source>
        <dbReference type="EMBL" id="SMO53712.1"/>
    </source>
</evidence>
<dbReference type="PANTHER" id="PTHR46211:SF8">
    <property type="entry name" value="PHOSPHODIESTERASE"/>
    <property type="match status" value="1"/>
</dbReference>
<feature type="transmembrane region" description="Helical" evidence="1">
    <location>
        <begin position="137"/>
        <end position="160"/>
    </location>
</feature>
<dbReference type="EMBL" id="FXTE01000002">
    <property type="protein sequence ID" value="SMO53712.1"/>
    <property type="molecule type" value="Genomic_DNA"/>
</dbReference>
<feature type="transmembrane region" description="Helical" evidence="1">
    <location>
        <begin position="324"/>
        <end position="344"/>
    </location>
</feature>
<feature type="transmembrane region" description="Helical" evidence="1">
    <location>
        <begin position="274"/>
        <end position="303"/>
    </location>
</feature>
<feature type="transmembrane region" description="Helical" evidence="1">
    <location>
        <begin position="70"/>
        <end position="97"/>
    </location>
</feature>
<keyword evidence="1" id="KW-0812">Transmembrane</keyword>
<dbReference type="AlphaFoldDB" id="A0A521C2L7"/>
<keyword evidence="4" id="KW-1185">Reference proteome</keyword>
<keyword evidence="1" id="KW-0472">Membrane</keyword>
<feature type="transmembrane region" description="Helical" evidence="1">
    <location>
        <begin position="175"/>
        <end position="195"/>
    </location>
</feature>